<keyword evidence="2" id="KW-0812">Transmembrane</keyword>
<reference evidence="3 4" key="1">
    <citation type="journal article" date="2010" name="Stand. Genomic Sci.">
        <title>Complete genome sequence of Brachyspira murdochii type strain (56-150).</title>
        <authorList>
            <person name="Pati A."/>
            <person name="Sikorski J."/>
            <person name="Gronow S."/>
            <person name="Munk C."/>
            <person name="Lapidus A."/>
            <person name="Copeland A."/>
            <person name="Glavina Del Tio T."/>
            <person name="Nolan M."/>
            <person name="Lucas S."/>
            <person name="Chen F."/>
            <person name="Tice H."/>
            <person name="Cheng J.F."/>
            <person name="Han C."/>
            <person name="Detter J.C."/>
            <person name="Bruce D."/>
            <person name="Tapia R."/>
            <person name="Goodwin L."/>
            <person name="Pitluck S."/>
            <person name="Liolios K."/>
            <person name="Ivanova N."/>
            <person name="Mavromatis K."/>
            <person name="Mikhailova N."/>
            <person name="Chen A."/>
            <person name="Palaniappan K."/>
            <person name="Land M."/>
            <person name="Hauser L."/>
            <person name="Chang Y.J."/>
            <person name="Jeffries C.D."/>
            <person name="Spring S."/>
            <person name="Rohde M."/>
            <person name="Goker M."/>
            <person name="Bristow J."/>
            <person name="Eisen J.A."/>
            <person name="Markowitz V."/>
            <person name="Hugenholtz P."/>
            <person name="Kyrpides N.C."/>
            <person name="Klenk H.P."/>
        </authorList>
    </citation>
    <scope>NUCLEOTIDE SEQUENCE [LARGE SCALE GENOMIC DNA]</scope>
    <source>
        <strain evidence="4">ATCC 51284 / DSM 12563 / 56-150</strain>
    </source>
</reference>
<dbReference type="eggNOG" id="COG1652">
    <property type="taxonomic scope" value="Bacteria"/>
</dbReference>
<feature type="transmembrane region" description="Helical" evidence="2">
    <location>
        <begin position="404"/>
        <end position="429"/>
    </location>
</feature>
<protein>
    <submittedName>
        <fullName evidence="3">Uncharacterized protein</fullName>
    </submittedName>
</protein>
<dbReference type="AlphaFoldDB" id="D5U705"/>
<feature type="region of interest" description="Disordered" evidence="1">
    <location>
        <begin position="257"/>
        <end position="285"/>
    </location>
</feature>
<dbReference type="RefSeq" id="WP_013115065.1">
    <property type="nucleotide sequence ID" value="NC_014150.1"/>
</dbReference>
<dbReference type="KEGG" id="brm:Bmur_2661"/>
<dbReference type="OrthoDB" id="305845at2"/>
<name>D5U705_BRAM5</name>
<organism evidence="3 4">
    <name type="scientific">Brachyspira murdochii (strain ATCC 51284 / DSM 12563 / 56-150)</name>
    <name type="common">Serpulina murdochii</name>
    <dbReference type="NCBI Taxonomy" id="526224"/>
    <lineage>
        <taxon>Bacteria</taxon>
        <taxon>Pseudomonadati</taxon>
        <taxon>Spirochaetota</taxon>
        <taxon>Spirochaetia</taxon>
        <taxon>Brachyspirales</taxon>
        <taxon>Brachyspiraceae</taxon>
        <taxon>Brachyspira</taxon>
    </lineage>
</organism>
<evidence type="ECO:0000313" key="3">
    <source>
        <dbReference type="EMBL" id="ADG72729.1"/>
    </source>
</evidence>
<evidence type="ECO:0000313" key="4">
    <source>
        <dbReference type="Proteomes" id="UP000001915"/>
    </source>
</evidence>
<dbReference type="HOGENOM" id="CLU_496674_0_0_12"/>
<accession>D5U705</accession>
<gene>
    <name evidence="3" type="ordered locus">Bmur_2661</name>
</gene>
<sequence>MFKTNYTLIENISNEFNIDKNEINLIIKELFDKISLSIINGNKFYMDKLGVISTDEDKNIFFSNEDESFDESLESIDVKSKELKNIFLEKSIYKSIFKNIKDISKNEHVYIENFGTFYYNSNIIFEPDTYLENKVKNTKNNEIAEYILDELDNKILNKRIENINNDETLEEVIDEENNSIDDNIIENIWKNKTYNSIDLNTMIKNLNENEEKTEDNENTVIMEEEKNQEEKIDYPEMKEYSKEELLDINNFDEDYLNKDDSIENDNKENKIENNKKEEKEEKTNYPEMKEYSKEELLDINNFDKDYLLENDKDMKDNENVIEVMEIKEKSKKEENNYPEMKEYSKEELLDINNFDKNDLNDLNEKNIIKNTISNKNIEKELLNIKNTKELDNKKMKKRKENFELLKSILKVAFIIIFILIVGVFISIYYGSNRTVASNNVENQKLYDVVNTFFNSMNAASLSYITSKDMYYWDIAKYLYGDATYWPLLYSYNNDKYKINNVIKKGSSISYRNIPDFYSYKEIKNLDNTLSKSYMLLYPILINDRKLKHALWALKLSAYYDLNVFKNNADMIPENTYNNIVKESSSIKITYDEFIRYGQLNENILLSFIDIIKEKLGISK</sequence>
<proteinExistence type="predicted"/>
<keyword evidence="2" id="KW-0472">Membrane</keyword>
<dbReference type="Proteomes" id="UP000001915">
    <property type="component" value="Chromosome"/>
</dbReference>
<evidence type="ECO:0000256" key="2">
    <source>
        <dbReference type="SAM" id="Phobius"/>
    </source>
</evidence>
<keyword evidence="2" id="KW-1133">Transmembrane helix</keyword>
<dbReference type="STRING" id="526224.Bmur_2661"/>
<dbReference type="EMBL" id="CP001959">
    <property type="protein sequence ID" value="ADG72729.1"/>
    <property type="molecule type" value="Genomic_DNA"/>
</dbReference>
<evidence type="ECO:0000256" key="1">
    <source>
        <dbReference type="SAM" id="MobiDB-lite"/>
    </source>
</evidence>